<name>A0A8J5R408_ZIZPA</name>
<dbReference type="InterPro" id="IPR003441">
    <property type="entry name" value="NAC-dom"/>
</dbReference>
<dbReference type="OrthoDB" id="596384at2759"/>
<evidence type="ECO:0000256" key="2">
    <source>
        <dbReference type="ARBA" id="ARBA00023015"/>
    </source>
</evidence>
<keyword evidence="9" id="KW-1185">Reference proteome</keyword>
<feature type="compositionally biased region" description="Polar residues" evidence="6">
    <location>
        <begin position="377"/>
        <end position="394"/>
    </location>
</feature>
<comment type="caution">
    <text evidence="8">The sequence shown here is derived from an EMBL/GenBank/DDBJ whole genome shotgun (WGS) entry which is preliminary data.</text>
</comment>
<keyword evidence="2" id="KW-0805">Transcription regulation</keyword>
<dbReference type="GO" id="GO:0006355">
    <property type="term" value="P:regulation of DNA-templated transcription"/>
    <property type="evidence" value="ECO:0007669"/>
    <property type="project" value="InterPro"/>
</dbReference>
<keyword evidence="5" id="KW-0539">Nucleus</keyword>
<sequence>MVETGTTARAMKTEQGGGEGGGAGGLFLPPGFRFYPTDDEVISSYLVKKFIDPNFTSLPIGEADLNKCEPWDLPSMATMGEKEWYFFCHKDMKYPTGMRTNRATKEGYWKATGKDREIFTGGKRHADDEQPVGMKKTLVFYMGRAPRGTKTNWVMHEFRIHGSYHKDNPNLRVNPKDEWVVCKVFHKNGDEGNNRQAQVPAAAVESSAGTPYNVSSVEAGDGGGGGDDDDLFQLDSIIDTASMYFDDDDDSTSILPAANMAIAINNDNNNNLNAVPYSAAYPVSTTNVVASTTTMTTASAAATFQLPNYSLINTGSSSTAAAALYVSSWNNMPPPVVAGRASAAAANGVGSYNLLQQQPMELEAMVKALGTVIGVPGTSSSSSRPATGAPQQNLPGIPQQKPQNYGDGHPYTWE</sequence>
<protein>
    <recommendedName>
        <fullName evidence="7">NAC domain-containing protein</fullName>
    </recommendedName>
</protein>
<dbReference type="PANTHER" id="PTHR31744:SF62">
    <property type="entry name" value="NAC DOMAIN-CONTAINING PROTEIN 77"/>
    <property type="match status" value="1"/>
</dbReference>
<feature type="region of interest" description="Disordered" evidence="6">
    <location>
        <begin position="1"/>
        <end position="22"/>
    </location>
</feature>
<gene>
    <name evidence="8" type="ORF">GUJ93_ZPchr0009g234</name>
</gene>
<evidence type="ECO:0000256" key="4">
    <source>
        <dbReference type="ARBA" id="ARBA00023163"/>
    </source>
</evidence>
<dbReference type="PROSITE" id="PS51005">
    <property type="entry name" value="NAC"/>
    <property type="match status" value="1"/>
</dbReference>
<dbReference type="GO" id="GO:0003677">
    <property type="term" value="F:DNA binding"/>
    <property type="evidence" value="ECO:0007669"/>
    <property type="project" value="UniProtKB-KW"/>
</dbReference>
<evidence type="ECO:0000313" key="9">
    <source>
        <dbReference type="Proteomes" id="UP000729402"/>
    </source>
</evidence>
<comment type="subcellular location">
    <subcellularLocation>
        <location evidence="1">Nucleus</location>
    </subcellularLocation>
</comment>
<evidence type="ECO:0000313" key="8">
    <source>
        <dbReference type="EMBL" id="KAG8050750.1"/>
    </source>
</evidence>
<evidence type="ECO:0000259" key="7">
    <source>
        <dbReference type="PROSITE" id="PS51005"/>
    </source>
</evidence>
<dbReference type="PANTHER" id="PTHR31744">
    <property type="entry name" value="PROTEIN CUP-SHAPED COTYLEDON 2-RELATED"/>
    <property type="match status" value="1"/>
</dbReference>
<keyword evidence="3" id="KW-0238">DNA-binding</keyword>
<feature type="region of interest" description="Disordered" evidence="6">
    <location>
        <begin position="376"/>
        <end position="414"/>
    </location>
</feature>
<dbReference type="Proteomes" id="UP000729402">
    <property type="component" value="Unassembled WGS sequence"/>
</dbReference>
<organism evidence="8 9">
    <name type="scientific">Zizania palustris</name>
    <name type="common">Northern wild rice</name>
    <dbReference type="NCBI Taxonomy" id="103762"/>
    <lineage>
        <taxon>Eukaryota</taxon>
        <taxon>Viridiplantae</taxon>
        <taxon>Streptophyta</taxon>
        <taxon>Embryophyta</taxon>
        <taxon>Tracheophyta</taxon>
        <taxon>Spermatophyta</taxon>
        <taxon>Magnoliopsida</taxon>
        <taxon>Liliopsida</taxon>
        <taxon>Poales</taxon>
        <taxon>Poaceae</taxon>
        <taxon>BOP clade</taxon>
        <taxon>Oryzoideae</taxon>
        <taxon>Oryzeae</taxon>
        <taxon>Zizaniinae</taxon>
        <taxon>Zizania</taxon>
    </lineage>
</organism>
<reference evidence="8" key="2">
    <citation type="submission" date="2021-02" db="EMBL/GenBank/DDBJ databases">
        <authorList>
            <person name="Kimball J.A."/>
            <person name="Haas M.W."/>
            <person name="Macchietto M."/>
            <person name="Kono T."/>
            <person name="Duquette J."/>
            <person name="Shao M."/>
        </authorList>
    </citation>
    <scope>NUCLEOTIDE SEQUENCE</scope>
    <source>
        <tissue evidence="8">Fresh leaf tissue</tissue>
    </source>
</reference>
<dbReference type="AlphaFoldDB" id="A0A8J5R408"/>
<evidence type="ECO:0000256" key="1">
    <source>
        <dbReference type="ARBA" id="ARBA00004123"/>
    </source>
</evidence>
<keyword evidence="4" id="KW-0804">Transcription</keyword>
<evidence type="ECO:0000256" key="5">
    <source>
        <dbReference type="ARBA" id="ARBA00023242"/>
    </source>
</evidence>
<dbReference type="FunFam" id="2.170.150.80:FF:000006">
    <property type="entry name" value="NAC domain-containing protein 100-like"/>
    <property type="match status" value="1"/>
</dbReference>
<evidence type="ECO:0000256" key="3">
    <source>
        <dbReference type="ARBA" id="ARBA00023125"/>
    </source>
</evidence>
<dbReference type="Pfam" id="PF02365">
    <property type="entry name" value="NAM"/>
    <property type="match status" value="1"/>
</dbReference>
<accession>A0A8J5R408</accession>
<evidence type="ECO:0000256" key="6">
    <source>
        <dbReference type="SAM" id="MobiDB-lite"/>
    </source>
</evidence>
<feature type="domain" description="NAC" evidence="7">
    <location>
        <begin position="28"/>
        <end position="187"/>
    </location>
</feature>
<reference evidence="8" key="1">
    <citation type="journal article" date="2021" name="bioRxiv">
        <title>Whole Genome Assembly and Annotation of Northern Wild Rice, Zizania palustris L., Supports a Whole Genome Duplication in the Zizania Genus.</title>
        <authorList>
            <person name="Haas M."/>
            <person name="Kono T."/>
            <person name="Macchietto M."/>
            <person name="Millas R."/>
            <person name="McGilp L."/>
            <person name="Shao M."/>
            <person name="Duquette J."/>
            <person name="Hirsch C.N."/>
            <person name="Kimball J."/>
        </authorList>
    </citation>
    <scope>NUCLEOTIDE SEQUENCE</scope>
    <source>
        <tissue evidence="8">Fresh leaf tissue</tissue>
    </source>
</reference>
<dbReference type="GO" id="GO:0005634">
    <property type="term" value="C:nucleus"/>
    <property type="evidence" value="ECO:0007669"/>
    <property type="project" value="UniProtKB-SubCell"/>
</dbReference>
<proteinExistence type="predicted"/>
<dbReference type="EMBL" id="JAAALK010000289">
    <property type="protein sequence ID" value="KAG8050750.1"/>
    <property type="molecule type" value="Genomic_DNA"/>
</dbReference>